<keyword evidence="1 3" id="KW-0489">Methyltransferase</keyword>
<dbReference type="Gene3D" id="3.40.50.150">
    <property type="entry name" value="Vaccinia Virus protein VP39"/>
    <property type="match status" value="2"/>
</dbReference>
<feature type="binding site" evidence="1">
    <location>
        <position position="351"/>
    </location>
    <ligand>
        <name>S-adenosyl-L-methionine</name>
        <dbReference type="ChEBI" id="CHEBI:59789"/>
    </ligand>
</feature>
<dbReference type="InterPro" id="IPR002792">
    <property type="entry name" value="TRAM_dom"/>
</dbReference>
<evidence type="ECO:0000256" key="2">
    <source>
        <dbReference type="SAM" id="MobiDB-lite"/>
    </source>
</evidence>
<proteinExistence type="inferred from homology"/>
<dbReference type="PANTHER" id="PTHR11061:SF30">
    <property type="entry name" value="TRNA (URACIL(54)-C(5))-METHYLTRANSFERASE"/>
    <property type="match status" value="1"/>
</dbReference>
<dbReference type="Proteomes" id="UP000204221">
    <property type="component" value="Chromosome"/>
</dbReference>
<dbReference type="GO" id="GO:0070041">
    <property type="term" value="F:rRNA (uridine-C5-)-methyltransferase activity"/>
    <property type="evidence" value="ECO:0007669"/>
    <property type="project" value="TreeGrafter"/>
</dbReference>
<keyword evidence="1" id="KW-0949">S-adenosyl-L-methionine</keyword>
<dbReference type="SUPFAM" id="SSF50249">
    <property type="entry name" value="Nucleic acid-binding proteins"/>
    <property type="match status" value="1"/>
</dbReference>
<dbReference type="PANTHER" id="PTHR11061">
    <property type="entry name" value="RNA M5U METHYLTRANSFERASE"/>
    <property type="match status" value="1"/>
</dbReference>
<dbReference type="PROSITE" id="PS01231">
    <property type="entry name" value="TRMA_2"/>
    <property type="match status" value="1"/>
</dbReference>
<keyword evidence="1 3" id="KW-0808">Transferase</keyword>
<dbReference type="EC" id="2.1.1.-" evidence="3"/>
<keyword evidence="4" id="KW-1185">Reference proteome</keyword>
<dbReference type="AlphaFoldDB" id="A0A221W0F5"/>
<evidence type="ECO:0000256" key="1">
    <source>
        <dbReference type="PROSITE-ProRule" id="PRU01024"/>
    </source>
</evidence>
<feature type="compositionally biased region" description="Basic and acidic residues" evidence="2">
    <location>
        <begin position="53"/>
        <end position="64"/>
    </location>
</feature>
<evidence type="ECO:0000313" key="4">
    <source>
        <dbReference type="Proteomes" id="UP000204221"/>
    </source>
</evidence>
<organism evidence="3 4">
    <name type="scientific">Actinoalloteichus hoggarensis</name>
    <dbReference type="NCBI Taxonomy" id="1470176"/>
    <lineage>
        <taxon>Bacteria</taxon>
        <taxon>Bacillati</taxon>
        <taxon>Actinomycetota</taxon>
        <taxon>Actinomycetes</taxon>
        <taxon>Pseudonocardiales</taxon>
        <taxon>Pseudonocardiaceae</taxon>
        <taxon>Actinoalloteichus</taxon>
    </lineage>
</organism>
<feature type="region of interest" description="Disordered" evidence="2">
    <location>
        <begin position="1"/>
        <end position="64"/>
    </location>
</feature>
<dbReference type="OrthoDB" id="9804590at2"/>
<reference evidence="3 4" key="1">
    <citation type="submission" date="2017-07" db="EMBL/GenBank/DDBJ databases">
        <title>Complete genome sequence of Actinoalloteichus hoggarensis DSM 45943, type strain of Actinoalloteichus hoggarensis.</title>
        <authorList>
            <person name="Ruckert C."/>
            <person name="Nouioui I."/>
            <person name="Willmese J."/>
            <person name="van Wezel G."/>
            <person name="Klenk H.-P."/>
            <person name="Kalinowski J."/>
            <person name="Zotchev S.B."/>
        </authorList>
    </citation>
    <scope>NUCLEOTIDE SEQUENCE [LARGE SCALE GENOMIC DNA]</scope>
    <source>
        <strain evidence="3 4">DSM 45943</strain>
    </source>
</reference>
<accession>A0A221W0F5</accession>
<gene>
    <name evidence="3" type="ORF">AHOG_07970</name>
</gene>
<feature type="active site" description="Nucleophile" evidence="1">
    <location>
        <position position="433"/>
    </location>
</feature>
<feature type="binding site" evidence="1">
    <location>
        <position position="406"/>
    </location>
    <ligand>
        <name>S-adenosyl-L-methionine</name>
        <dbReference type="ChEBI" id="CHEBI:59789"/>
    </ligand>
</feature>
<dbReference type="KEGG" id="ahg:AHOG_07970"/>
<dbReference type="Pfam" id="PF01938">
    <property type="entry name" value="TRAM"/>
    <property type="match status" value="1"/>
</dbReference>
<dbReference type="EMBL" id="CP022521">
    <property type="protein sequence ID" value="ASO19239.1"/>
    <property type="molecule type" value="Genomic_DNA"/>
</dbReference>
<feature type="binding site" evidence="1">
    <location>
        <position position="327"/>
    </location>
    <ligand>
        <name>S-adenosyl-L-methionine</name>
        <dbReference type="ChEBI" id="CHEBI:59789"/>
    </ligand>
</feature>
<evidence type="ECO:0000313" key="3">
    <source>
        <dbReference type="EMBL" id="ASO19239.1"/>
    </source>
</evidence>
<protein>
    <submittedName>
        <fullName evidence="3">Putative RNA methyltransferase</fullName>
        <ecNumber evidence="3">2.1.1.-</ecNumber>
    </submittedName>
</protein>
<dbReference type="PROSITE" id="PS50926">
    <property type="entry name" value="TRAM"/>
    <property type="match status" value="1"/>
</dbReference>
<dbReference type="InterPro" id="IPR029063">
    <property type="entry name" value="SAM-dependent_MTases_sf"/>
</dbReference>
<dbReference type="Pfam" id="PF05958">
    <property type="entry name" value="tRNA_U5-meth_tr"/>
    <property type="match status" value="1"/>
</dbReference>
<comment type="similarity">
    <text evidence="1">Belongs to the class I-like SAM-binding methyltransferase superfamily. RNA M5U methyltransferase family.</text>
</comment>
<sequence length="481" mass="50792">MTLSAESPGAATPSSSVPEHRAGATSGTETGAATSPEVTGRRPAGPDGLGSRGARDERESEDAAVKVDWTGRRFEVEVGNPGHGGFCVARHEGRVVFVRHALPGEKVVVVVTEDNGGSFCRADAVEVRQPSVDRVEPPCPAARPGGCGGCDWQHVDPAAQRELKARIVAEQLRRIAAVDLAVTVEELPGGPLGWRSRVRLAVDDRGRPGLRAHRSHRVVPLEDCPISVPGSLDDVLNRRWRARSELEVTSDSLGRVHLAEPGPGSPGRRGAGRQLIGGTAVQRAAGREWRIAAHGFWQVHPAAADAFAAVVREWADAPTGGTAWDLYGGAGLFASVLAEQVGPTGVVEAVESSRRAVRDGMHALADLPQVRFHAGRVEKLVSELAGPVESSGAGGIGRRPDVVVLDPPRKGAGRAVISAITDARPDRVILVACDPAAMARDVGLFAEADYRLRRLRAFDAFPMTHHVECIVLLEPGQAQAG</sequence>
<dbReference type="InterPro" id="IPR030391">
    <property type="entry name" value="MeTrfase_TrmA_CS"/>
</dbReference>
<dbReference type="PROSITE" id="PS51687">
    <property type="entry name" value="SAM_MT_RNA_M5U"/>
    <property type="match status" value="1"/>
</dbReference>
<dbReference type="CDD" id="cd02440">
    <property type="entry name" value="AdoMet_MTases"/>
    <property type="match status" value="1"/>
</dbReference>
<dbReference type="InterPro" id="IPR012340">
    <property type="entry name" value="NA-bd_OB-fold"/>
</dbReference>
<dbReference type="Gene3D" id="2.40.50.140">
    <property type="entry name" value="Nucleic acid-binding proteins"/>
    <property type="match status" value="1"/>
</dbReference>
<dbReference type="Gene3D" id="2.40.50.1070">
    <property type="match status" value="1"/>
</dbReference>
<feature type="binding site" evidence="1">
    <location>
        <position position="298"/>
    </location>
    <ligand>
        <name>S-adenosyl-L-methionine</name>
        <dbReference type="ChEBI" id="CHEBI:59789"/>
    </ligand>
</feature>
<feature type="compositionally biased region" description="Low complexity" evidence="2">
    <location>
        <begin position="23"/>
        <end position="35"/>
    </location>
</feature>
<name>A0A221W0F5_9PSEU</name>
<dbReference type="InterPro" id="IPR010280">
    <property type="entry name" value="U5_MeTrfase_fam"/>
</dbReference>
<dbReference type="SUPFAM" id="SSF53335">
    <property type="entry name" value="S-adenosyl-L-methionine-dependent methyltransferases"/>
    <property type="match status" value="1"/>
</dbReference>
<dbReference type="GO" id="GO:0070475">
    <property type="term" value="P:rRNA base methylation"/>
    <property type="evidence" value="ECO:0007669"/>
    <property type="project" value="TreeGrafter"/>
</dbReference>